<reference evidence="2 3" key="1">
    <citation type="submission" date="2015-06" db="EMBL/GenBank/DDBJ databases">
        <title>Expansion of signal transduction pathways in fungi by whole-genome duplication.</title>
        <authorList>
            <consortium name="DOE Joint Genome Institute"/>
            <person name="Corrochano L.M."/>
            <person name="Kuo A."/>
            <person name="Marcet-Houben M."/>
            <person name="Polaino S."/>
            <person name="Salamov A."/>
            <person name="Villalobos J.M."/>
            <person name="Alvarez M.I."/>
            <person name="Avalos J."/>
            <person name="Benito E.P."/>
            <person name="Benoit I."/>
            <person name="Burger G."/>
            <person name="Camino L.P."/>
            <person name="Canovas D."/>
            <person name="Cerda-Olmedo E."/>
            <person name="Cheng J.-F."/>
            <person name="Dominguez A."/>
            <person name="Elias M."/>
            <person name="Eslava A.P."/>
            <person name="Glaser F."/>
            <person name="Grimwood J."/>
            <person name="Gutierrez G."/>
            <person name="Heitman J."/>
            <person name="Henrissat B."/>
            <person name="Iturriaga E.A."/>
            <person name="Lang B.F."/>
            <person name="Lavin J.L."/>
            <person name="Lee S."/>
            <person name="Li W."/>
            <person name="Lindquist E."/>
            <person name="Lopez-Garcia S."/>
            <person name="Luque E.M."/>
            <person name="Marcos A.T."/>
            <person name="Martin J."/>
            <person name="Mccluskey K."/>
            <person name="Medina H.R."/>
            <person name="Miralles-Duran A."/>
            <person name="Miyazaki A."/>
            <person name="Munoz-Torres E."/>
            <person name="Oguiza J.A."/>
            <person name="Ohm R."/>
            <person name="Olmedo M."/>
            <person name="Orejas M."/>
            <person name="Ortiz-Castellanos L."/>
            <person name="Pisabarro A.G."/>
            <person name="Rodriguez-Romero J."/>
            <person name="Ruiz-Herrera J."/>
            <person name="Ruiz-Vazquez R."/>
            <person name="Sanz C."/>
            <person name="Schackwitz W."/>
            <person name="Schmutz J."/>
            <person name="Shahriari M."/>
            <person name="Shelest E."/>
            <person name="Silva-Franco F."/>
            <person name="Soanes D."/>
            <person name="Syed K."/>
            <person name="Tagua V.G."/>
            <person name="Talbot N.J."/>
            <person name="Thon M."/>
            <person name="De Vries R.P."/>
            <person name="Wiebenga A."/>
            <person name="Yadav J.S."/>
            <person name="Braun E.L."/>
            <person name="Baker S."/>
            <person name="Garre V."/>
            <person name="Horwitz B."/>
            <person name="Torres-Martinez S."/>
            <person name="Idnurm A."/>
            <person name="Herrera-Estrella A."/>
            <person name="Gabaldon T."/>
            <person name="Grigoriev I.V."/>
        </authorList>
    </citation>
    <scope>NUCLEOTIDE SEQUENCE [LARGE SCALE GENOMIC DNA]</scope>
    <source>
        <strain evidence="2 3">CBS 277.49</strain>
    </source>
</reference>
<proteinExistence type="predicted"/>
<dbReference type="InterPro" id="IPR036047">
    <property type="entry name" value="F-box-like_dom_sf"/>
</dbReference>
<dbReference type="VEuPathDB" id="FungiDB:MUCCIDRAFT_108323"/>
<dbReference type="SUPFAM" id="SSF81383">
    <property type="entry name" value="F-box domain"/>
    <property type="match status" value="1"/>
</dbReference>
<evidence type="ECO:0000313" key="2">
    <source>
        <dbReference type="EMBL" id="OAD04501.1"/>
    </source>
</evidence>
<sequence>MVIVASLPGELLSKIFDYIDSIAQLAACRLVCRGWNYLAERSMFGKEIRIKSEKQAIQVYTHLCRNPFNGNLIKSMHLEGIGKKEIPPIFEYLMDIAFTPTMEELTGLVYTKKFFNILVSIAERYSLEFVNLKRIPKYAHDNDGYMSARTLKQLQASALSIDIQPFSYAETLNWKVIKLLDKFKYLRSLELKGEIDTWSIVDPVLKKCHTLETLTFYGLHIGDFETSTDRQEVHSWVIIHKVIKEFSLKAIEFKSSVFSPPLIEYLMYKYPNVTKFTVTRRYLHLAFEELQRIMDSIKRVQYKELTFILQYDVSMWEAIAFAEFCSDKVEFHTDSSDVIMKIS</sequence>
<dbReference type="Gene3D" id="1.20.1280.50">
    <property type="match status" value="1"/>
</dbReference>
<evidence type="ECO:0000313" key="3">
    <source>
        <dbReference type="Proteomes" id="UP000077051"/>
    </source>
</evidence>
<dbReference type="Pfam" id="PF12937">
    <property type="entry name" value="F-box-like"/>
    <property type="match status" value="1"/>
</dbReference>
<dbReference type="OrthoDB" id="2218526at2759"/>
<dbReference type="InterPro" id="IPR001810">
    <property type="entry name" value="F-box_dom"/>
</dbReference>
<dbReference type="AlphaFoldDB" id="A0A168M7E9"/>
<protein>
    <recommendedName>
        <fullName evidence="1">F-box domain-containing protein</fullName>
    </recommendedName>
</protein>
<accession>A0A168M7E9</accession>
<dbReference type="SMART" id="SM00256">
    <property type="entry name" value="FBOX"/>
    <property type="match status" value="1"/>
</dbReference>
<dbReference type="Proteomes" id="UP000077051">
    <property type="component" value="Unassembled WGS sequence"/>
</dbReference>
<dbReference type="CDD" id="cd22159">
    <property type="entry name" value="F-box_AtTIR1-like"/>
    <property type="match status" value="1"/>
</dbReference>
<comment type="caution">
    <text evidence="2">The sequence shown here is derived from an EMBL/GenBank/DDBJ whole genome shotgun (WGS) entry which is preliminary data.</text>
</comment>
<gene>
    <name evidence="2" type="ORF">MUCCIDRAFT_108323</name>
</gene>
<dbReference type="PROSITE" id="PS50181">
    <property type="entry name" value="FBOX"/>
    <property type="match status" value="1"/>
</dbReference>
<organism evidence="2 3">
    <name type="scientific">Mucor lusitanicus CBS 277.49</name>
    <dbReference type="NCBI Taxonomy" id="747725"/>
    <lineage>
        <taxon>Eukaryota</taxon>
        <taxon>Fungi</taxon>
        <taxon>Fungi incertae sedis</taxon>
        <taxon>Mucoromycota</taxon>
        <taxon>Mucoromycotina</taxon>
        <taxon>Mucoromycetes</taxon>
        <taxon>Mucorales</taxon>
        <taxon>Mucorineae</taxon>
        <taxon>Mucoraceae</taxon>
        <taxon>Mucor</taxon>
    </lineage>
</organism>
<dbReference type="EMBL" id="AMYB01000003">
    <property type="protein sequence ID" value="OAD04501.1"/>
    <property type="molecule type" value="Genomic_DNA"/>
</dbReference>
<evidence type="ECO:0000259" key="1">
    <source>
        <dbReference type="PROSITE" id="PS50181"/>
    </source>
</evidence>
<keyword evidence="3" id="KW-1185">Reference proteome</keyword>
<feature type="domain" description="F-box" evidence="1">
    <location>
        <begin position="1"/>
        <end position="48"/>
    </location>
</feature>
<name>A0A168M7E9_MUCCL</name>